<proteinExistence type="predicted"/>
<accession>A0A7X0D747</accession>
<sequence>MTGTLITKKSDIPASGRLGVWQGGEFSWYPHDAHEGYYYCQILGDGGDVVWRTTFDGRFLRELIMWKVERGLFRRRCEPLHTTQQVTRDR</sequence>
<dbReference type="EMBL" id="JACHDS010000001">
    <property type="protein sequence ID" value="MBB6172684.1"/>
    <property type="molecule type" value="Genomic_DNA"/>
</dbReference>
<keyword evidence="2" id="KW-1185">Reference proteome</keyword>
<gene>
    <name evidence="1" type="ORF">HNR23_002744</name>
</gene>
<reference evidence="1 2" key="1">
    <citation type="submission" date="2020-08" db="EMBL/GenBank/DDBJ databases">
        <title>Sequencing the genomes of 1000 actinobacteria strains.</title>
        <authorList>
            <person name="Klenk H.-P."/>
        </authorList>
    </citation>
    <scope>NUCLEOTIDE SEQUENCE [LARGE SCALE GENOMIC DNA]</scope>
    <source>
        <strain evidence="1 2">DSM 46659</strain>
    </source>
</reference>
<evidence type="ECO:0000313" key="2">
    <source>
        <dbReference type="Proteomes" id="UP000546642"/>
    </source>
</evidence>
<name>A0A7X0D747_9ACTN</name>
<organism evidence="1 2">
    <name type="scientific">Nocardiopsis mwathae</name>
    <dbReference type="NCBI Taxonomy" id="1472723"/>
    <lineage>
        <taxon>Bacteria</taxon>
        <taxon>Bacillati</taxon>
        <taxon>Actinomycetota</taxon>
        <taxon>Actinomycetes</taxon>
        <taxon>Streptosporangiales</taxon>
        <taxon>Nocardiopsidaceae</taxon>
        <taxon>Nocardiopsis</taxon>
    </lineage>
</organism>
<comment type="caution">
    <text evidence="1">The sequence shown here is derived from an EMBL/GenBank/DDBJ whole genome shotgun (WGS) entry which is preliminary data.</text>
</comment>
<protein>
    <submittedName>
        <fullName evidence="1">Uncharacterized protein</fullName>
    </submittedName>
</protein>
<dbReference type="AlphaFoldDB" id="A0A7X0D747"/>
<dbReference type="RefSeq" id="WP_184075949.1">
    <property type="nucleotide sequence ID" value="NZ_JACHDS010000001.1"/>
</dbReference>
<dbReference type="Proteomes" id="UP000546642">
    <property type="component" value="Unassembled WGS sequence"/>
</dbReference>
<evidence type="ECO:0000313" key="1">
    <source>
        <dbReference type="EMBL" id="MBB6172684.1"/>
    </source>
</evidence>